<evidence type="ECO:0000313" key="5">
    <source>
        <dbReference type="Proteomes" id="UP000824014"/>
    </source>
</evidence>
<dbReference type="PROSITE" id="PS00922">
    <property type="entry name" value="TRANSGLYCOSYLASE"/>
    <property type="match status" value="1"/>
</dbReference>
<dbReference type="AlphaFoldDB" id="A0A9D2ILN6"/>
<gene>
    <name evidence="4" type="ORF">H9816_06250</name>
</gene>
<dbReference type="GO" id="GO:0000270">
    <property type="term" value="P:peptidoglycan metabolic process"/>
    <property type="evidence" value="ECO:0007669"/>
    <property type="project" value="InterPro"/>
</dbReference>
<comment type="caution">
    <text evidence="4">The sequence shown here is derived from an EMBL/GenBank/DDBJ whole genome shotgun (WGS) entry which is preliminary data.</text>
</comment>
<evidence type="ECO:0000256" key="2">
    <source>
        <dbReference type="SAM" id="MobiDB-lite"/>
    </source>
</evidence>
<dbReference type="InterPro" id="IPR023346">
    <property type="entry name" value="Lysozyme-like_dom_sf"/>
</dbReference>
<dbReference type="InterPro" id="IPR008258">
    <property type="entry name" value="Transglycosylase_SLT_dom_1"/>
</dbReference>
<dbReference type="InterPro" id="IPR000189">
    <property type="entry name" value="Transglyc_AS"/>
</dbReference>
<dbReference type="SUPFAM" id="SSF53850">
    <property type="entry name" value="Periplasmic binding protein-like II"/>
    <property type="match status" value="1"/>
</dbReference>
<evidence type="ECO:0000259" key="3">
    <source>
        <dbReference type="Pfam" id="PF01464"/>
    </source>
</evidence>
<feature type="compositionally biased region" description="Low complexity" evidence="2">
    <location>
        <begin position="455"/>
        <end position="465"/>
    </location>
</feature>
<feature type="domain" description="Transglycosylase SLT" evidence="3">
    <location>
        <begin position="275"/>
        <end position="389"/>
    </location>
</feature>
<dbReference type="PANTHER" id="PTHR37423:SF2">
    <property type="entry name" value="MEMBRANE-BOUND LYTIC MUREIN TRANSGLYCOSYLASE C"/>
    <property type="match status" value="1"/>
</dbReference>
<dbReference type="SUPFAM" id="SSF53955">
    <property type="entry name" value="Lysozyme-like"/>
    <property type="match status" value="1"/>
</dbReference>
<dbReference type="EMBL" id="DXCC01000020">
    <property type="protein sequence ID" value="HIZ15494.1"/>
    <property type="molecule type" value="Genomic_DNA"/>
</dbReference>
<evidence type="ECO:0000313" key="4">
    <source>
        <dbReference type="EMBL" id="HIZ15494.1"/>
    </source>
</evidence>
<dbReference type="PANTHER" id="PTHR37423">
    <property type="entry name" value="SOLUBLE LYTIC MUREIN TRANSGLYCOSYLASE-RELATED"/>
    <property type="match status" value="1"/>
</dbReference>
<dbReference type="GO" id="GO:0008933">
    <property type="term" value="F:peptidoglycan lytic transglycosylase activity"/>
    <property type="evidence" value="ECO:0007669"/>
    <property type="project" value="InterPro"/>
</dbReference>
<evidence type="ECO:0000256" key="1">
    <source>
        <dbReference type="ARBA" id="ARBA00007734"/>
    </source>
</evidence>
<accession>A0A9D2ILN6</accession>
<dbReference type="Proteomes" id="UP000824014">
    <property type="component" value="Unassembled WGS sequence"/>
</dbReference>
<name>A0A9D2ILN6_9BACT</name>
<sequence length="465" mass="50239">MNRKRNWWWGALLVLLCGWSCETDRGASRAHAVSAGDSLRVVVAADAPADLVIGGERYGYYCDLLRAYCDSTGVVLSLVRDAGGSGAEASLRTVPSVRRRRKYMTLGATHYVVLAAAGEQPVTSMHDLAQRIGDGRVWLAAGFQHTRSYDQLRDLLPATELCVAADGAEPFGDLLTGAVDYLICEQGEAAMADALLGGMVTIHAFPEEVRIGLGYGPEGRPAWASDLHAWLAEWRKTDDARRLRARYAGDGFAACVADIVPPCRVVGGISVWDELFRRVGAREAMDWRLLAAIAYHESHFRAGVRSGAGAVGMMQIMPVTARHLGIGASQLFDPETNVTAAARLLEEIEAQLALADSMDAEEKLRIVLAAYNSGVGTVRNARRLAEAEGSDADLWETVADYLALMGDRTYRNDSIPYRRFRGSSETLAFVEDVAERYAIYCSNVAPAPDVPPSGPDDSPAADAAD</sequence>
<comment type="similarity">
    <text evidence="1">Belongs to the transglycosylase Slt family.</text>
</comment>
<dbReference type="Gene3D" id="1.10.530.10">
    <property type="match status" value="1"/>
</dbReference>
<organism evidence="4 5">
    <name type="scientific">Candidatus Tidjanibacter faecipullorum</name>
    <dbReference type="NCBI Taxonomy" id="2838766"/>
    <lineage>
        <taxon>Bacteria</taxon>
        <taxon>Pseudomonadati</taxon>
        <taxon>Bacteroidota</taxon>
        <taxon>Bacteroidia</taxon>
        <taxon>Bacteroidales</taxon>
        <taxon>Rikenellaceae</taxon>
        <taxon>Tidjanibacter</taxon>
    </lineage>
</organism>
<proteinExistence type="inferred from homology"/>
<reference evidence="4" key="2">
    <citation type="submission" date="2021-04" db="EMBL/GenBank/DDBJ databases">
        <authorList>
            <person name="Gilroy R."/>
        </authorList>
    </citation>
    <scope>NUCLEOTIDE SEQUENCE</scope>
    <source>
        <strain evidence="4">ChiHjej11B10-19426</strain>
    </source>
</reference>
<protein>
    <submittedName>
        <fullName evidence="4">Transglycosylase SLT domain-containing protein</fullName>
    </submittedName>
</protein>
<dbReference type="Pfam" id="PF01464">
    <property type="entry name" value="SLT"/>
    <property type="match status" value="1"/>
</dbReference>
<feature type="region of interest" description="Disordered" evidence="2">
    <location>
        <begin position="445"/>
        <end position="465"/>
    </location>
</feature>
<reference evidence="4" key="1">
    <citation type="journal article" date="2021" name="PeerJ">
        <title>Extensive microbial diversity within the chicken gut microbiome revealed by metagenomics and culture.</title>
        <authorList>
            <person name="Gilroy R."/>
            <person name="Ravi A."/>
            <person name="Getino M."/>
            <person name="Pursley I."/>
            <person name="Horton D.L."/>
            <person name="Alikhan N.F."/>
            <person name="Baker D."/>
            <person name="Gharbi K."/>
            <person name="Hall N."/>
            <person name="Watson M."/>
            <person name="Adriaenssens E.M."/>
            <person name="Foster-Nyarko E."/>
            <person name="Jarju S."/>
            <person name="Secka A."/>
            <person name="Antonio M."/>
            <person name="Oren A."/>
            <person name="Chaudhuri R.R."/>
            <person name="La Ragione R."/>
            <person name="Hildebrand F."/>
            <person name="Pallen M.J."/>
        </authorList>
    </citation>
    <scope>NUCLEOTIDE SEQUENCE</scope>
    <source>
        <strain evidence="4">ChiHjej11B10-19426</strain>
    </source>
</reference>
<dbReference type="GO" id="GO:0016020">
    <property type="term" value="C:membrane"/>
    <property type="evidence" value="ECO:0007669"/>
    <property type="project" value="InterPro"/>
</dbReference>